<name>A0AAN9BD09_9CAEN</name>
<evidence type="ECO:0000313" key="4">
    <source>
        <dbReference type="Proteomes" id="UP001374579"/>
    </source>
</evidence>
<keyword evidence="1" id="KW-1133">Transmembrane helix</keyword>
<dbReference type="InterPro" id="IPR052763">
    <property type="entry name" value="DnaJ_C4"/>
</dbReference>
<dbReference type="PRINTS" id="PR00625">
    <property type="entry name" value="JDOMAIN"/>
</dbReference>
<protein>
    <recommendedName>
        <fullName evidence="2">J domain-containing protein</fullName>
    </recommendedName>
</protein>
<organism evidence="3 4">
    <name type="scientific">Littorina saxatilis</name>
    <dbReference type="NCBI Taxonomy" id="31220"/>
    <lineage>
        <taxon>Eukaryota</taxon>
        <taxon>Metazoa</taxon>
        <taxon>Spiralia</taxon>
        <taxon>Lophotrochozoa</taxon>
        <taxon>Mollusca</taxon>
        <taxon>Gastropoda</taxon>
        <taxon>Caenogastropoda</taxon>
        <taxon>Littorinimorpha</taxon>
        <taxon>Littorinoidea</taxon>
        <taxon>Littorinidae</taxon>
        <taxon>Littorina</taxon>
    </lineage>
</organism>
<dbReference type="SMART" id="SM00271">
    <property type="entry name" value="DnaJ"/>
    <property type="match status" value="1"/>
</dbReference>
<dbReference type="CDD" id="cd06257">
    <property type="entry name" value="DnaJ"/>
    <property type="match status" value="1"/>
</dbReference>
<keyword evidence="4" id="KW-1185">Reference proteome</keyword>
<keyword evidence="1" id="KW-0472">Membrane</keyword>
<dbReference type="InterPro" id="IPR036869">
    <property type="entry name" value="J_dom_sf"/>
</dbReference>
<evidence type="ECO:0000256" key="1">
    <source>
        <dbReference type="SAM" id="Phobius"/>
    </source>
</evidence>
<proteinExistence type="predicted"/>
<keyword evidence="1" id="KW-0812">Transmembrane</keyword>
<evidence type="ECO:0000313" key="3">
    <source>
        <dbReference type="EMBL" id="KAK7103763.1"/>
    </source>
</evidence>
<dbReference type="Proteomes" id="UP001374579">
    <property type="component" value="Unassembled WGS sequence"/>
</dbReference>
<dbReference type="AlphaFoldDB" id="A0AAN9BD09"/>
<dbReference type="PANTHER" id="PTHR44825:SF1">
    <property type="entry name" value="DNAJ HOMOLOG SUBFAMILY C MEMBER 4"/>
    <property type="match status" value="1"/>
</dbReference>
<sequence length="262" mass="29632">MLGPLLAQALASGRLACPHCRSCLLAVGLRYASQSHYDTLGLHKSASQADIRHAFLSLSKQLHPDINSQDPKNHDKFVNLNEAYTVLSKPIARREYDLNLAVRLQMQWHARNASTSHVHGSSPWPGSNAGQQYQGDQQKFWDETLFHMRDQSKDKEYEDRPYYGIKNLKKMSNMDIVLGCFALMTAGALLHYFAISKSTQMHKNVLDEKDKKYHSNLVKARANAKAHGNALQLQILQSKVTKTPLEGVSEETMRDAFRDVQK</sequence>
<dbReference type="PANTHER" id="PTHR44825">
    <property type="match status" value="1"/>
</dbReference>
<dbReference type="SUPFAM" id="SSF46565">
    <property type="entry name" value="Chaperone J-domain"/>
    <property type="match status" value="1"/>
</dbReference>
<gene>
    <name evidence="3" type="ORF">V1264_018599</name>
</gene>
<dbReference type="PROSITE" id="PS50076">
    <property type="entry name" value="DNAJ_2"/>
    <property type="match status" value="1"/>
</dbReference>
<reference evidence="3 4" key="1">
    <citation type="submission" date="2024-02" db="EMBL/GenBank/DDBJ databases">
        <title>Chromosome-scale genome assembly of the rough periwinkle Littorina saxatilis.</title>
        <authorList>
            <person name="De Jode A."/>
            <person name="Faria R."/>
            <person name="Formenti G."/>
            <person name="Sims Y."/>
            <person name="Smith T.P."/>
            <person name="Tracey A."/>
            <person name="Wood J.M.D."/>
            <person name="Zagrodzka Z.B."/>
            <person name="Johannesson K."/>
            <person name="Butlin R.K."/>
            <person name="Leder E.H."/>
        </authorList>
    </citation>
    <scope>NUCLEOTIDE SEQUENCE [LARGE SCALE GENOMIC DNA]</scope>
    <source>
        <strain evidence="3">Snail1</strain>
        <tissue evidence="3">Muscle</tissue>
    </source>
</reference>
<dbReference type="InterPro" id="IPR001623">
    <property type="entry name" value="DnaJ_domain"/>
</dbReference>
<comment type="caution">
    <text evidence="3">The sequence shown here is derived from an EMBL/GenBank/DDBJ whole genome shotgun (WGS) entry which is preliminary data.</text>
</comment>
<accession>A0AAN9BD09</accession>
<dbReference type="Pfam" id="PF00226">
    <property type="entry name" value="DnaJ"/>
    <property type="match status" value="1"/>
</dbReference>
<dbReference type="Gene3D" id="1.10.287.110">
    <property type="entry name" value="DnaJ domain"/>
    <property type="match status" value="1"/>
</dbReference>
<dbReference type="EMBL" id="JBAMIC010000008">
    <property type="protein sequence ID" value="KAK7103763.1"/>
    <property type="molecule type" value="Genomic_DNA"/>
</dbReference>
<feature type="domain" description="J" evidence="2">
    <location>
        <begin position="35"/>
        <end position="100"/>
    </location>
</feature>
<evidence type="ECO:0000259" key="2">
    <source>
        <dbReference type="PROSITE" id="PS50076"/>
    </source>
</evidence>
<feature type="transmembrane region" description="Helical" evidence="1">
    <location>
        <begin position="176"/>
        <end position="195"/>
    </location>
</feature>